<feature type="transmembrane region" description="Helical" evidence="3">
    <location>
        <begin position="334"/>
        <end position="352"/>
    </location>
</feature>
<gene>
    <name evidence="5" type="ORF">VOLCADRAFT_89157</name>
</gene>
<feature type="transmembrane region" description="Helical" evidence="3">
    <location>
        <begin position="564"/>
        <end position="585"/>
    </location>
</feature>
<reference evidence="5 6" key="1">
    <citation type="journal article" date="2010" name="Science">
        <title>Genomic analysis of organismal complexity in the multicellular green alga Volvox carteri.</title>
        <authorList>
            <person name="Prochnik S.E."/>
            <person name="Umen J."/>
            <person name="Nedelcu A.M."/>
            <person name="Hallmann A."/>
            <person name="Miller S.M."/>
            <person name="Nishii I."/>
            <person name="Ferris P."/>
            <person name="Kuo A."/>
            <person name="Mitros T."/>
            <person name="Fritz-Laylin L.K."/>
            <person name="Hellsten U."/>
            <person name="Chapman J."/>
            <person name="Simakov O."/>
            <person name="Rensing S.A."/>
            <person name="Terry A."/>
            <person name="Pangilinan J."/>
            <person name="Kapitonov V."/>
            <person name="Jurka J."/>
            <person name="Salamov A."/>
            <person name="Shapiro H."/>
            <person name="Schmutz J."/>
            <person name="Grimwood J."/>
            <person name="Lindquist E."/>
            <person name="Lucas S."/>
            <person name="Grigoriev I.V."/>
            <person name="Schmitt R."/>
            <person name="Kirk D."/>
            <person name="Rokhsar D.S."/>
        </authorList>
    </citation>
    <scope>NUCLEOTIDE SEQUENCE [LARGE SCALE GENOMIC DNA]</scope>
    <source>
        <strain evidence="6">f. Nagariensis / Eve</strain>
    </source>
</reference>
<keyword evidence="1" id="KW-0479">Metal-binding</keyword>
<feature type="domain" description="RING-type" evidence="4">
    <location>
        <begin position="888"/>
        <end position="914"/>
    </location>
</feature>
<accession>D8TQY3</accession>
<dbReference type="AlphaFoldDB" id="D8TQY3"/>
<name>D8TQY3_VOLCA</name>
<dbReference type="GO" id="GO:0004842">
    <property type="term" value="F:ubiquitin-protein transferase activity"/>
    <property type="evidence" value="ECO:0007669"/>
    <property type="project" value="InterPro"/>
</dbReference>
<dbReference type="KEGG" id="vcn:VOLCADRAFT_89157"/>
<dbReference type="OrthoDB" id="546550at2759"/>
<proteinExistence type="predicted"/>
<evidence type="ECO:0000256" key="3">
    <source>
        <dbReference type="SAM" id="Phobius"/>
    </source>
</evidence>
<dbReference type="PANTHER" id="PTHR15302">
    <property type="entry name" value="E3 UBIQUITIN-PROTEIN LIGASE RNF103"/>
    <property type="match status" value="1"/>
</dbReference>
<feature type="region of interest" description="Disordered" evidence="2">
    <location>
        <begin position="742"/>
        <end position="762"/>
    </location>
</feature>
<dbReference type="GO" id="GO:0005783">
    <property type="term" value="C:endoplasmic reticulum"/>
    <property type="evidence" value="ECO:0007669"/>
    <property type="project" value="TreeGrafter"/>
</dbReference>
<dbReference type="GO" id="GO:0016567">
    <property type="term" value="P:protein ubiquitination"/>
    <property type="evidence" value="ECO:0007669"/>
    <property type="project" value="InterPro"/>
</dbReference>
<feature type="transmembrane region" description="Helical" evidence="3">
    <location>
        <begin position="61"/>
        <end position="83"/>
    </location>
</feature>
<dbReference type="EMBL" id="GL378332">
    <property type="protein sequence ID" value="EFJ50240.1"/>
    <property type="molecule type" value="Genomic_DNA"/>
</dbReference>
<feature type="transmembrane region" description="Helical" evidence="3">
    <location>
        <begin position="644"/>
        <end position="666"/>
    </location>
</feature>
<dbReference type="STRING" id="3068.D8TQY3"/>
<feature type="transmembrane region" description="Helical" evidence="3">
    <location>
        <begin position="32"/>
        <end position="49"/>
    </location>
</feature>
<dbReference type="InterPro" id="IPR001841">
    <property type="entry name" value="Znf_RING"/>
</dbReference>
<evidence type="ECO:0000256" key="2">
    <source>
        <dbReference type="SAM" id="MobiDB-lite"/>
    </source>
</evidence>
<keyword evidence="1" id="KW-0862">Zinc</keyword>
<feature type="transmembrane region" description="Helical" evidence="3">
    <location>
        <begin position="103"/>
        <end position="126"/>
    </location>
</feature>
<dbReference type="Gene3D" id="3.30.40.10">
    <property type="entry name" value="Zinc/RING finger domain, C3HC4 (zinc finger)"/>
    <property type="match status" value="1"/>
</dbReference>
<dbReference type="PANTHER" id="PTHR15302:SF0">
    <property type="entry name" value="E3 UBIQUITIN-PROTEIN LIGASE RNF103"/>
    <property type="match status" value="1"/>
</dbReference>
<dbReference type="PROSITE" id="PS50089">
    <property type="entry name" value="ZF_RING_2"/>
    <property type="match status" value="1"/>
</dbReference>
<feature type="compositionally biased region" description="Polar residues" evidence="2">
    <location>
        <begin position="807"/>
        <end position="819"/>
    </location>
</feature>
<evidence type="ECO:0000259" key="4">
    <source>
        <dbReference type="PROSITE" id="PS50089"/>
    </source>
</evidence>
<dbReference type="RefSeq" id="XP_002948860.1">
    <property type="nucleotide sequence ID" value="XM_002948814.1"/>
</dbReference>
<evidence type="ECO:0000313" key="5">
    <source>
        <dbReference type="EMBL" id="EFJ50240.1"/>
    </source>
</evidence>
<dbReference type="Pfam" id="PF13639">
    <property type="entry name" value="zf-RING_2"/>
    <property type="match status" value="1"/>
</dbReference>
<evidence type="ECO:0000313" key="6">
    <source>
        <dbReference type="Proteomes" id="UP000001058"/>
    </source>
</evidence>
<dbReference type="GO" id="GO:0008270">
    <property type="term" value="F:zinc ion binding"/>
    <property type="evidence" value="ECO:0007669"/>
    <property type="project" value="UniProtKB-KW"/>
</dbReference>
<dbReference type="InterPro" id="IPR042494">
    <property type="entry name" value="RNF103"/>
</dbReference>
<keyword evidence="6" id="KW-1185">Reference proteome</keyword>
<protein>
    <recommendedName>
        <fullName evidence="4">RING-type domain-containing protein</fullName>
    </recommendedName>
</protein>
<organism evidence="6">
    <name type="scientific">Volvox carteri f. nagariensis</name>
    <dbReference type="NCBI Taxonomy" id="3068"/>
    <lineage>
        <taxon>Eukaryota</taxon>
        <taxon>Viridiplantae</taxon>
        <taxon>Chlorophyta</taxon>
        <taxon>core chlorophytes</taxon>
        <taxon>Chlorophyceae</taxon>
        <taxon>CS clade</taxon>
        <taxon>Chlamydomonadales</taxon>
        <taxon>Volvocaceae</taxon>
        <taxon>Volvox</taxon>
    </lineage>
</organism>
<dbReference type="GO" id="GO:0036503">
    <property type="term" value="P:ERAD pathway"/>
    <property type="evidence" value="ECO:0007669"/>
    <property type="project" value="TreeGrafter"/>
</dbReference>
<sequence>MFLVAPALVVAAVAAAALLVRSGGAAALVRCWRVMLAATACVLSVLMLDDTLRAHVAVGRYFLATLRASTACLVGFCGLVGLLGPPESGGFSSDQTREWLQALGLAAGVATSGVGGGTLLLAAMTLHNPNNNSSNSGDGDATMMVMIDWLSLTLYGILLLLVAAGCLSRLLEVQVPLLELWVQGLRMLMRQMRVSDPCQCQADRDVTWLLVKGADWAAATARMLWRALRRSLGRVTALLQRGREHHHMRDAATASSNMKPSLHPAYTLTPANLLNTPLRPSCSWCDLLVGVKGLLQPLLRGFAAGLRVLGSGLRAACFAAASMFLREAVTARAVLPYGAAGAVAAVIAALMAGKTMRKSRFEALSCLGAVLERYAAAAYIHLDLGLSKPAARVLRNAMAAAVLTAQLLAATGRQALALLAVPLAAVLTASLTVAAWFWRRVGRVLYPWVAAAWRCGCAAATTIWSHPEWSLVLAAVVLAASYGAHAAQLPAAAGRLAAAWGAAAGDRCLSRFVFPLLHRLAGLTGRAAVLLGPGFMAVSAQAAAVANAVTGWGRRCGSGTDLILLFRSESFAVAFLGLNLLHALALKGWAVPVLEAQGPAGREAVLPVISFLARSSGKVALGPMYLTAAASLLTGSQSGLGGGMAAHMAALTVPVLWALYLAALWLEGVRRLSYDPRNSNNSEFGRVVQAVRYTGATHVISTSATQGRRTTAALATGMTTAPHSATTLAALVMVTAAARHAAPAGPVPAPTTAGGTADSDQKRHAYARLREEIRAQVPPGNIFNTDMCAVCFEALHSHNTGPDVGDASSSDPTSSTGRLQQQRQQQIRSASGGWRGVRQVPREGLGTTGASSGGVGGRFATGSAPGQNSWPGDEVATGREESAQGRLVLRCGHSFHEWCVLEWLLRSPRCPMCREPAVGASRHINMLF</sequence>
<keyword evidence="3" id="KW-0472">Membrane</keyword>
<keyword evidence="1" id="KW-0863">Zinc-finger</keyword>
<feature type="region of interest" description="Disordered" evidence="2">
    <location>
        <begin position="801"/>
        <end position="879"/>
    </location>
</feature>
<dbReference type="GeneID" id="9623565"/>
<dbReference type="Proteomes" id="UP000001058">
    <property type="component" value="Unassembled WGS sequence"/>
</dbReference>
<feature type="transmembrane region" description="Helical" evidence="3">
    <location>
        <begin position="147"/>
        <end position="171"/>
    </location>
</feature>
<keyword evidence="3" id="KW-1133">Transmembrane helix</keyword>
<dbReference type="SMART" id="SM00184">
    <property type="entry name" value="RING"/>
    <property type="match status" value="1"/>
</dbReference>
<feature type="compositionally biased region" description="Low complexity" evidence="2">
    <location>
        <begin position="742"/>
        <end position="757"/>
    </location>
</feature>
<evidence type="ECO:0000256" key="1">
    <source>
        <dbReference type="PROSITE-ProRule" id="PRU00175"/>
    </source>
</evidence>
<dbReference type="SUPFAM" id="SSF57850">
    <property type="entry name" value="RING/U-box"/>
    <property type="match status" value="1"/>
</dbReference>
<keyword evidence="3" id="KW-0812">Transmembrane</keyword>
<feature type="transmembrane region" description="Helical" evidence="3">
    <location>
        <begin position="416"/>
        <end position="438"/>
    </location>
</feature>
<dbReference type="InParanoid" id="D8TQY3"/>
<dbReference type="InterPro" id="IPR013083">
    <property type="entry name" value="Znf_RING/FYVE/PHD"/>
</dbReference>